<dbReference type="Proteomes" id="UP001458880">
    <property type="component" value="Unassembled WGS sequence"/>
</dbReference>
<comment type="caution">
    <text evidence="1">The sequence shown here is derived from an EMBL/GenBank/DDBJ whole genome shotgun (WGS) entry which is preliminary data.</text>
</comment>
<keyword evidence="2" id="KW-1185">Reference proteome</keyword>
<evidence type="ECO:0000313" key="1">
    <source>
        <dbReference type="EMBL" id="KAK9747297.1"/>
    </source>
</evidence>
<name>A0AAW1MND4_POPJA</name>
<accession>A0AAW1MND4</accession>
<reference evidence="1 2" key="1">
    <citation type="journal article" date="2024" name="BMC Genomics">
        <title>De novo assembly and annotation of Popillia japonica's genome with initial clues to its potential as an invasive pest.</title>
        <authorList>
            <person name="Cucini C."/>
            <person name="Boschi S."/>
            <person name="Funari R."/>
            <person name="Cardaioli E."/>
            <person name="Iannotti N."/>
            <person name="Marturano G."/>
            <person name="Paoli F."/>
            <person name="Bruttini M."/>
            <person name="Carapelli A."/>
            <person name="Frati F."/>
            <person name="Nardi F."/>
        </authorList>
    </citation>
    <scope>NUCLEOTIDE SEQUENCE [LARGE SCALE GENOMIC DNA]</scope>
    <source>
        <strain evidence="1">DMR45628</strain>
    </source>
</reference>
<evidence type="ECO:0000313" key="2">
    <source>
        <dbReference type="Proteomes" id="UP001458880"/>
    </source>
</evidence>
<sequence>MVSLEGYELASIFSRTSNLHGGSCIMVKEGNEYVELEYLKNKSIFTNAEEYKIAVVTSALADHFAQQISIPNNYSKRESLKARKIIFTHNNLIQLRHALEKTDWSPVVD</sequence>
<dbReference type="EMBL" id="JASPKY010000032">
    <property type="protein sequence ID" value="KAK9747297.1"/>
    <property type="molecule type" value="Genomic_DNA"/>
</dbReference>
<organism evidence="1 2">
    <name type="scientific">Popillia japonica</name>
    <name type="common">Japanese beetle</name>
    <dbReference type="NCBI Taxonomy" id="7064"/>
    <lineage>
        <taxon>Eukaryota</taxon>
        <taxon>Metazoa</taxon>
        <taxon>Ecdysozoa</taxon>
        <taxon>Arthropoda</taxon>
        <taxon>Hexapoda</taxon>
        <taxon>Insecta</taxon>
        <taxon>Pterygota</taxon>
        <taxon>Neoptera</taxon>
        <taxon>Endopterygota</taxon>
        <taxon>Coleoptera</taxon>
        <taxon>Polyphaga</taxon>
        <taxon>Scarabaeiformia</taxon>
        <taxon>Scarabaeidae</taxon>
        <taxon>Rutelinae</taxon>
        <taxon>Popillia</taxon>
    </lineage>
</organism>
<proteinExistence type="predicted"/>
<dbReference type="AlphaFoldDB" id="A0AAW1MND4"/>
<gene>
    <name evidence="1" type="ORF">QE152_g5441</name>
</gene>
<protein>
    <submittedName>
        <fullName evidence="1">Uncharacterized protein</fullName>
    </submittedName>
</protein>